<dbReference type="InterPro" id="IPR012840">
    <property type="entry name" value="NrdG2"/>
</dbReference>
<dbReference type="SMART" id="SM00729">
    <property type="entry name" value="Elp3"/>
    <property type="match status" value="1"/>
</dbReference>
<evidence type="ECO:0000256" key="2">
    <source>
        <dbReference type="ARBA" id="ARBA00022485"/>
    </source>
</evidence>
<comment type="caution">
    <text evidence="8">The sequence shown here is derived from an EMBL/GenBank/DDBJ whole genome shotgun (WGS) entry which is preliminary data.</text>
</comment>
<gene>
    <name evidence="8" type="ORF">ENV70_04390</name>
</gene>
<dbReference type="GO" id="GO:0046872">
    <property type="term" value="F:metal ion binding"/>
    <property type="evidence" value="ECO:0007669"/>
    <property type="project" value="UniProtKB-KW"/>
</dbReference>
<evidence type="ECO:0000256" key="1">
    <source>
        <dbReference type="ARBA" id="ARBA00001966"/>
    </source>
</evidence>
<dbReference type="SUPFAM" id="SSF102114">
    <property type="entry name" value="Radical SAM enzymes"/>
    <property type="match status" value="1"/>
</dbReference>
<dbReference type="InterPro" id="IPR013785">
    <property type="entry name" value="Aldolase_TIM"/>
</dbReference>
<dbReference type="PANTHER" id="PTHR30352:SF13">
    <property type="entry name" value="GLYCYL-RADICAL ENZYME ACTIVATING ENZYME YJJW-RELATED"/>
    <property type="match status" value="1"/>
</dbReference>
<evidence type="ECO:0000313" key="8">
    <source>
        <dbReference type="EMBL" id="HHS62838.1"/>
    </source>
</evidence>
<dbReference type="GO" id="GO:0051539">
    <property type="term" value="F:4 iron, 4 sulfur cluster binding"/>
    <property type="evidence" value="ECO:0007669"/>
    <property type="project" value="UniProtKB-KW"/>
</dbReference>
<dbReference type="EMBL" id="DTHJ01000088">
    <property type="protein sequence ID" value="HHS62838.1"/>
    <property type="molecule type" value="Genomic_DNA"/>
</dbReference>
<evidence type="ECO:0000256" key="5">
    <source>
        <dbReference type="ARBA" id="ARBA00023004"/>
    </source>
</evidence>
<dbReference type="PROSITE" id="PS51918">
    <property type="entry name" value="RADICAL_SAM"/>
    <property type="match status" value="1"/>
</dbReference>
<dbReference type="GO" id="GO:0003824">
    <property type="term" value="F:catalytic activity"/>
    <property type="evidence" value="ECO:0007669"/>
    <property type="project" value="InterPro"/>
</dbReference>
<comment type="cofactor">
    <cofactor evidence="1">
        <name>[4Fe-4S] cluster</name>
        <dbReference type="ChEBI" id="CHEBI:49883"/>
    </cofactor>
</comment>
<keyword evidence="5" id="KW-0408">Iron</keyword>
<evidence type="ECO:0000256" key="4">
    <source>
        <dbReference type="ARBA" id="ARBA00022723"/>
    </source>
</evidence>
<organism evidence="8">
    <name type="scientific">candidate division WOR-3 bacterium</name>
    <dbReference type="NCBI Taxonomy" id="2052148"/>
    <lineage>
        <taxon>Bacteria</taxon>
        <taxon>Bacteria division WOR-3</taxon>
    </lineage>
</organism>
<dbReference type="SFLD" id="SFLDG01067">
    <property type="entry name" value="SPASM/twitch_domain_containing"/>
    <property type="match status" value="1"/>
</dbReference>
<dbReference type="InterPro" id="IPR007197">
    <property type="entry name" value="rSAM"/>
</dbReference>
<dbReference type="InterPro" id="IPR006638">
    <property type="entry name" value="Elp3/MiaA/NifB-like_rSAM"/>
</dbReference>
<protein>
    <submittedName>
        <fullName evidence="8">Anaerobic ribonucleoside-triphosphate reductase activating protein</fullName>
    </submittedName>
</protein>
<reference evidence="8" key="1">
    <citation type="journal article" date="2020" name="mSystems">
        <title>Genome- and Community-Level Interaction Insights into Carbon Utilization and Element Cycling Functions of Hydrothermarchaeota in Hydrothermal Sediment.</title>
        <authorList>
            <person name="Zhou Z."/>
            <person name="Liu Y."/>
            <person name="Xu W."/>
            <person name="Pan J."/>
            <person name="Luo Z.H."/>
            <person name="Li M."/>
        </authorList>
    </citation>
    <scope>NUCLEOTIDE SEQUENCE [LARGE SCALE GENOMIC DNA]</scope>
    <source>
        <strain evidence="8">SpSt-783</strain>
    </source>
</reference>
<evidence type="ECO:0000256" key="6">
    <source>
        <dbReference type="ARBA" id="ARBA00023014"/>
    </source>
</evidence>
<evidence type="ECO:0000256" key="3">
    <source>
        <dbReference type="ARBA" id="ARBA00022691"/>
    </source>
</evidence>
<dbReference type="InterPro" id="IPR058240">
    <property type="entry name" value="rSAM_sf"/>
</dbReference>
<name>A0A7C6AFY1_UNCW3</name>
<sequence>MIRAFIETSLVDWDGKITSVIFFDRCNFRCPFCQNWQLITNPEKYPEYDIDEILKKISQKKNWIDGIVLTGGEPLIFFDDLIEIAKKIKKNNLLLKLDTNGSFPEQLLSLIKHKLIDYVAMDIKAPLNQTYFIATGVNPKTNINLIEKIRKTIKILIESNLDYEFRTTCVPGLIDEEAIRKIGKEIKGAKRWALQRFIPFNAYKKEYRNKTLDDKILNEFYRIACSIVPDSKLR</sequence>
<dbReference type="AlphaFoldDB" id="A0A7C6AFY1"/>
<dbReference type="InterPro" id="IPR034457">
    <property type="entry name" value="Organic_radical-activating"/>
</dbReference>
<keyword evidence="6" id="KW-0411">Iron-sulfur</keyword>
<proteinExistence type="predicted"/>
<keyword evidence="2" id="KW-0004">4Fe-4S</keyword>
<evidence type="ECO:0000259" key="7">
    <source>
        <dbReference type="PROSITE" id="PS51918"/>
    </source>
</evidence>
<dbReference type="SFLD" id="SFLDS00029">
    <property type="entry name" value="Radical_SAM"/>
    <property type="match status" value="1"/>
</dbReference>
<feature type="domain" description="Radical SAM core" evidence="7">
    <location>
        <begin position="12"/>
        <end position="234"/>
    </location>
</feature>
<dbReference type="PANTHER" id="PTHR30352">
    <property type="entry name" value="PYRUVATE FORMATE-LYASE-ACTIVATING ENZYME"/>
    <property type="match status" value="1"/>
</dbReference>
<accession>A0A7C6AFY1</accession>
<dbReference type="Pfam" id="PF04055">
    <property type="entry name" value="Radical_SAM"/>
    <property type="match status" value="1"/>
</dbReference>
<dbReference type="NCBIfam" id="TIGR02495">
    <property type="entry name" value="NrdG2"/>
    <property type="match status" value="1"/>
</dbReference>
<dbReference type="Gene3D" id="3.20.20.70">
    <property type="entry name" value="Aldolase class I"/>
    <property type="match status" value="1"/>
</dbReference>
<dbReference type="SFLD" id="SFLDG01094">
    <property type="entry name" value="Uncharacterised_Radical_SAM_Su"/>
    <property type="match status" value="1"/>
</dbReference>
<keyword evidence="3" id="KW-0949">S-adenosyl-L-methionine</keyword>
<dbReference type="CDD" id="cd01335">
    <property type="entry name" value="Radical_SAM"/>
    <property type="match status" value="1"/>
</dbReference>
<keyword evidence="4" id="KW-0479">Metal-binding</keyword>